<dbReference type="RefSeq" id="WP_005313058.1">
    <property type="nucleotide sequence ID" value="NZ_CP011340.1"/>
</dbReference>
<protein>
    <submittedName>
        <fullName evidence="3">Uncharacterized protein</fullName>
    </submittedName>
</protein>
<dbReference type="EMBL" id="CP011340">
    <property type="protein sequence ID" value="ALC21311.1"/>
    <property type="molecule type" value="Genomic_DNA"/>
</dbReference>
<dbReference type="GeneID" id="97235966"/>
<dbReference type="KEGG" id="spri:SPRI_3005"/>
<feature type="region of interest" description="Disordered" evidence="1">
    <location>
        <begin position="29"/>
        <end position="53"/>
    </location>
</feature>
<accession>A0A0M5IQB1</accession>
<reference evidence="3 4" key="1">
    <citation type="submission" date="2015-08" db="EMBL/GenBank/DDBJ databases">
        <title>Genome sequence of the pristinamycin over-producing bacterium Streptomyces pristinaespiralis HCCB10218.</title>
        <authorList>
            <person name="Tian J."/>
            <person name="Yang J."/>
            <person name="Li L."/>
            <person name="Ruan L."/>
            <person name="Wei W."/>
            <person name="Zheng G."/>
            <person name="Wei Z."/>
            <person name="Yang S."/>
            <person name="Ge M."/>
            <person name="Jiang W."/>
            <person name="Lu Y."/>
        </authorList>
    </citation>
    <scope>NUCLEOTIDE SEQUENCE [LARGE SCALE GENOMIC DNA]</scope>
    <source>
        <strain evidence="3 4">HCCB 10218</strain>
    </source>
</reference>
<dbReference type="Proteomes" id="UP000060513">
    <property type="component" value="Chromosome"/>
</dbReference>
<feature type="compositionally biased region" description="Low complexity" evidence="1">
    <location>
        <begin position="29"/>
        <end position="52"/>
    </location>
</feature>
<dbReference type="PROSITE" id="PS51257">
    <property type="entry name" value="PROKAR_LIPOPROTEIN"/>
    <property type="match status" value="1"/>
</dbReference>
<evidence type="ECO:0000256" key="2">
    <source>
        <dbReference type="SAM" id="SignalP"/>
    </source>
</evidence>
<proteinExistence type="predicted"/>
<dbReference type="OMA" id="IHEFRMY"/>
<keyword evidence="2" id="KW-0732">Signal</keyword>
<dbReference type="STRING" id="38300.SPRI_3005"/>
<organism evidence="3">
    <name type="scientific">Streptomyces pristinaespiralis</name>
    <dbReference type="NCBI Taxonomy" id="38300"/>
    <lineage>
        <taxon>Bacteria</taxon>
        <taxon>Bacillati</taxon>
        <taxon>Actinomycetota</taxon>
        <taxon>Actinomycetes</taxon>
        <taxon>Kitasatosporales</taxon>
        <taxon>Streptomycetaceae</taxon>
        <taxon>Streptomyces</taxon>
    </lineage>
</organism>
<feature type="chain" id="PRO_5043310081" evidence="2">
    <location>
        <begin position="28"/>
        <end position="294"/>
    </location>
</feature>
<gene>
    <name evidence="3" type="ORF">SPRI_3005</name>
</gene>
<evidence type="ECO:0000256" key="1">
    <source>
        <dbReference type="SAM" id="MobiDB-lite"/>
    </source>
</evidence>
<sequence>MRIRPIRSAAVFVLPLALTLAACGAEAEPAGAGSQETPSSPSAAPSEQAEAPETAEDFLDLAEKAMAEEQAWSFSVKGEEGLTSQGQKSAATYEGTVQRAVGRAALHSQGVSTSSKGKKRTEELYVVGEEGRLKEDSAEWKAVSPADPEMRNKADDPIAVIHEFRMYAQAAGGDVKVTEKDGGGTVELRVTSGEQKLSAVRQRAWAKKAKREFEPTAEQLRKAGIPVDDARLTLSGLQEVLVLDAKTYRIRSHRLDFGFLIPYNGQDMAFEQQVTMENQGPYDGRIELPADLRR</sequence>
<dbReference type="OrthoDB" id="4134946at2"/>
<evidence type="ECO:0000313" key="3">
    <source>
        <dbReference type="EMBL" id="ALC21311.1"/>
    </source>
</evidence>
<name>A0A0M5IQB1_STRPR</name>
<feature type="signal peptide" evidence="2">
    <location>
        <begin position="1"/>
        <end position="27"/>
    </location>
</feature>
<evidence type="ECO:0000313" key="4">
    <source>
        <dbReference type="Proteomes" id="UP000060513"/>
    </source>
</evidence>
<dbReference type="AlphaFoldDB" id="A0A0M5IQB1"/>
<dbReference type="PATRIC" id="fig|38300.4.peg.3163"/>